<protein>
    <submittedName>
        <fullName evidence="1">Uncharacterized protein</fullName>
    </submittedName>
</protein>
<evidence type="ECO:0000313" key="1">
    <source>
        <dbReference type="EMBL" id="QIN94140.1"/>
    </source>
</evidence>
<reference evidence="1 2" key="1">
    <citation type="submission" date="2020-02" db="EMBL/GenBank/DDBJ databases">
        <authorList>
            <person name="Bullock J.N."/>
            <person name="Barnes M.L."/>
            <person name="Kankolongo K.M."/>
            <person name="Dejene B.A."/>
            <person name="Lindsay P.E."/>
            <person name="Bhuiyan S."/>
            <person name="Nayek S."/>
            <person name="Hughes L.E."/>
            <person name="Garlena R.A."/>
            <person name="Russell D.A."/>
            <person name="Pope W.H."/>
            <person name="Jacobs-Sera D."/>
            <person name="Hatfull G.F."/>
        </authorList>
    </citation>
    <scope>NUCLEOTIDE SEQUENCE [LARGE SCALE GENOMIC DNA]</scope>
</reference>
<dbReference type="RefSeq" id="YP_010652231.1">
    <property type="nucleotide sequence ID" value="NC_070785.1"/>
</dbReference>
<organism evidence="1 2">
    <name type="scientific">Streptomyces phage Wakanda</name>
    <dbReference type="NCBI Taxonomy" id="2713267"/>
    <lineage>
        <taxon>Viruses</taxon>
        <taxon>Duplodnaviria</taxon>
        <taxon>Heunggongvirae</taxon>
        <taxon>Uroviricota</taxon>
        <taxon>Caudoviricetes</taxon>
        <taxon>Stanwilliamsviridae</taxon>
        <taxon>Loccivirinae</taxon>
        <taxon>Wakandavirus</taxon>
        <taxon>Wakandavirus wakanda</taxon>
    </lineage>
</organism>
<name>A0A6G8R1Q7_9CAUD</name>
<dbReference type="Proteomes" id="UP000501266">
    <property type="component" value="Segment"/>
</dbReference>
<gene>
    <name evidence="1" type="primary">179</name>
    <name evidence="1" type="ORF">SEA_WAKANDA_179</name>
</gene>
<dbReference type="KEGG" id="vg:77928015"/>
<keyword evidence="2" id="KW-1185">Reference proteome</keyword>
<sequence length="49" mass="5210">MTVAELIAHLQTLDQNAKVEVTYDDGYGGGELIPSNIYVTEGTVEILAG</sequence>
<accession>A0A6G8R1Q7</accession>
<dbReference type="GeneID" id="77928015"/>
<dbReference type="EMBL" id="MT024865">
    <property type="protein sequence ID" value="QIN94140.1"/>
    <property type="molecule type" value="Genomic_DNA"/>
</dbReference>
<evidence type="ECO:0000313" key="2">
    <source>
        <dbReference type="Proteomes" id="UP000501266"/>
    </source>
</evidence>
<proteinExistence type="predicted"/>